<dbReference type="AlphaFoldDB" id="A0AAX4P8B8"/>
<evidence type="ECO:0000313" key="3">
    <source>
        <dbReference type="Proteomes" id="UP001472866"/>
    </source>
</evidence>
<dbReference type="Proteomes" id="UP001472866">
    <property type="component" value="Chromosome 06"/>
</dbReference>
<feature type="region of interest" description="Disordered" evidence="1">
    <location>
        <begin position="783"/>
        <end position="831"/>
    </location>
</feature>
<keyword evidence="3" id="KW-1185">Reference proteome</keyword>
<reference evidence="2 3" key="1">
    <citation type="submission" date="2024-03" db="EMBL/GenBank/DDBJ databases">
        <title>Complete genome sequence of the green alga Chloropicon roscoffensis RCC1871.</title>
        <authorList>
            <person name="Lemieux C."/>
            <person name="Pombert J.-F."/>
            <person name="Otis C."/>
            <person name="Turmel M."/>
        </authorList>
    </citation>
    <scope>NUCLEOTIDE SEQUENCE [LARGE SCALE GENOMIC DNA]</scope>
    <source>
        <strain evidence="2 3">RCC1871</strain>
    </source>
</reference>
<organism evidence="2 3">
    <name type="scientific">Chloropicon roscoffensis</name>
    <dbReference type="NCBI Taxonomy" id="1461544"/>
    <lineage>
        <taxon>Eukaryota</taxon>
        <taxon>Viridiplantae</taxon>
        <taxon>Chlorophyta</taxon>
        <taxon>Chloropicophyceae</taxon>
        <taxon>Chloropicales</taxon>
        <taxon>Chloropicaceae</taxon>
        <taxon>Chloropicon</taxon>
    </lineage>
</organism>
<proteinExistence type="predicted"/>
<protein>
    <submittedName>
        <fullName evidence="2">Uncharacterized protein</fullName>
    </submittedName>
</protein>
<evidence type="ECO:0000313" key="2">
    <source>
        <dbReference type="EMBL" id="WZN62605.1"/>
    </source>
</evidence>
<accession>A0AAX4P8B8</accession>
<name>A0AAX4P8B8_9CHLO</name>
<sequence length="913" mass="98402">MAVPGTSPAPRGIRGMRDRWLARRISATGTREDEPSTSALVADVAREGECHSAGDRGEVDLYSALRNAAYQCRATTWSASSNEGRSSAFLSELIHRLKDLREERNDETVGRVLRLIGLLPVQQQRDALSVLHEETLGCGEDGVFASKFLEHVVGRAASVSPGGRPPREGGASCASLLRKLAALDSRSPPKERDVSEDPELLALLADVLLSRESEEAAAEAIDFLTSTVVNKPAGSGPWRRAAIEIVLNARLGPGGAGDADLDEICSLLARHQRASLDAGAAPSRSLLRLGTLAGGLGVFRREAKEPGKRPRPDVRDGARKHLLGLLLIKLETIFGGGGAGLECRPTGIHSRMKEVLREALATCFEYWSVMNAMATHTRAVSSHHRHYAASCNLAGSADAACPVPAAAEPRLKLARTERVEDKVVALRLLHRSLWYLKRSGEPAKEALGLLSGALGEESLEGLSKVASLAWQPNQSRNLWLSSTQYFGSKPHVCLAMVFGLVLHFELSGTSDAMVVRAICAVVKDLEPMARLESQQRALGLQAGRVSQESVYSTILRVLLMSAFLAEARSPECVPLILSCLFEYRGKDTEHLRAVLPALGDAVHEEDLTRASGLFCDLARNFHLPIFQLKVRLGSAGSVQRDLQEEEFFRGLFSVVELLLKISGAPIRGALLVQLGQSLAGRLGSMAGGEASLANISAALVMAEGCLEVLEVLLRGCGPGLDRCGDKLKCRIEQAGMVFDFVLAKFIHLMKAHKASGGGGPEQVGVYEGVKEFVTKCIETFSIQRASKKRPPQGNGKSAGTKGAKTHRQRTAEAKAEARAKEARRRNKRLKRSSNAFVDAALRGEGYRAKEDGDLSDLEDFIVCKPGRDYDKVLAKRTPSEAALLGRIRGAVARGNEEAEEDPIESPTSAPARE</sequence>
<feature type="compositionally biased region" description="Basic residues" evidence="1">
    <location>
        <begin position="821"/>
        <end position="831"/>
    </location>
</feature>
<dbReference type="EMBL" id="CP151506">
    <property type="protein sequence ID" value="WZN62605.1"/>
    <property type="molecule type" value="Genomic_DNA"/>
</dbReference>
<gene>
    <name evidence="2" type="ORF">HKI87_06g41430</name>
</gene>
<feature type="compositionally biased region" description="Basic and acidic residues" evidence="1">
    <location>
        <begin position="809"/>
        <end position="820"/>
    </location>
</feature>
<evidence type="ECO:0000256" key="1">
    <source>
        <dbReference type="SAM" id="MobiDB-lite"/>
    </source>
</evidence>
<feature type="region of interest" description="Disordered" evidence="1">
    <location>
        <begin position="891"/>
        <end position="913"/>
    </location>
</feature>